<dbReference type="Gene3D" id="3.60.15.10">
    <property type="entry name" value="Ribonuclease Z/Hydroxyacylglutathione hydrolase-like"/>
    <property type="match status" value="1"/>
</dbReference>
<dbReference type="PANTHER" id="PTHR42951">
    <property type="entry name" value="METALLO-BETA-LACTAMASE DOMAIN-CONTAINING"/>
    <property type="match status" value="1"/>
</dbReference>
<dbReference type="EMBL" id="FUYR01000001">
    <property type="protein sequence ID" value="SKB39331.1"/>
    <property type="molecule type" value="Genomic_DNA"/>
</dbReference>
<keyword evidence="4" id="KW-1185">Reference proteome</keyword>
<dbReference type="Proteomes" id="UP000189981">
    <property type="component" value="Unassembled WGS sequence"/>
</dbReference>
<dbReference type="STRING" id="572036.SAMN05661099_1079"/>
<reference evidence="4" key="1">
    <citation type="submission" date="2017-02" db="EMBL/GenBank/DDBJ databases">
        <authorList>
            <person name="Varghese N."/>
            <person name="Submissions S."/>
        </authorList>
    </citation>
    <scope>NUCLEOTIDE SEQUENCE [LARGE SCALE GENOMIC DNA]</scope>
    <source>
        <strain evidence="4">DSM 22385</strain>
    </source>
</reference>
<name>A0A1T5AWB8_9SPHI</name>
<evidence type="ECO:0000256" key="1">
    <source>
        <dbReference type="ARBA" id="ARBA00005250"/>
    </source>
</evidence>
<dbReference type="AlphaFoldDB" id="A0A1T5AWB8"/>
<gene>
    <name evidence="3" type="ORF">SAMN05661099_1079</name>
</gene>
<sequence length="298" mass="33025">MKRRTFIQSAGMSIGMLALLQNKGFANLIMQAPYKMTLLRKDVGIFTEQGGTIGWMVNNEGVVVVDTQFANTAAHLIEELKKKSQKPFKYLINTHHHGDHTGGNIAFKGLAEHVIGHANCLINQRATAAAQKSEDKQLFADTVFNDQWKTKVGSQGIHAQYFGAGHTNGDAIIHFEDANIAHMGDLMFNRRFPFIDRAAGANIKSWIQVLDKAVNKFDSDTLFIFGHSLDPEKVTGKKEDLRAMQNYLEKLLLFVGNEKKAGKSKEEILKATSIPGAEDYKGQGIERSLTAAYEELSA</sequence>
<evidence type="ECO:0000259" key="2">
    <source>
        <dbReference type="SMART" id="SM00849"/>
    </source>
</evidence>
<evidence type="ECO:0000313" key="3">
    <source>
        <dbReference type="EMBL" id="SKB39331.1"/>
    </source>
</evidence>
<dbReference type="InterPro" id="IPR036866">
    <property type="entry name" value="RibonucZ/Hydroxyglut_hydro"/>
</dbReference>
<dbReference type="InterPro" id="IPR050855">
    <property type="entry name" value="NDM-1-like"/>
</dbReference>
<accession>A0A1T5AWB8</accession>
<proteinExistence type="inferred from homology"/>
<dbReference type="SMART" id="SM00849">
    <property type="entry name" value="Lactamase_B"/>
    <property type="match status" value="1"/>
</dbReference>
<dbReference type="PANTHER" id="PTHR42951:SF4">
    <property type="entry name" value="ACYL-COENZYME A THIOESTERASE MBLAC2"/>
    <property type="match status" value="1"/>
</dbReference>
<dbReference type="RefSeq" id="WP_079701595.1">
    <property type="nucleotide sequence ID" value="NZ_FUYR01000001.1"/>
</dbReference>
<dbReference type="GO" id="GO:0017001">
    <property type="term" value="P:antibiotic catabolic process"/>
    <property type="evidence" value="ECO:0007669"/>
    <property type="project" value="UniProtKB-ARBA"/>
</dbReference>
<comment type="similarity">
    <text evidence="1">Belongs to the metallo-beta-lactamase superfamily. Class-B beta-lactamase family.</text>
</comment>
<protein>
    <submittedName>
        <fullName evidence="3">Glyoxylase, beta-lactamase superfamily II</fullName>
    </submittedName>
</protein>
<dbReference type="OrthoDB" id="9769598at2"/>
<organism evidence="3 4">
    <name type="scientific">Daejeonella lutea</name>
    <dbReference type="NCBI Taxonomy" id="572036"/>
    <lineage>
        <taxon>Bacteria</taxon>
        <taxon>Pseudomonadati</taxon>
        <taxon>Bacteroidota</taxon>
        <taxon>Sphingobacteriia</taxon>
        <taxon>Sphingobacteriales</taxon>
        <taxon>Sphingobacteriaceae</taxon>
        <taxon>Daejeonella</taxon>
    </lineage>
</organism>
<evidence type="ECO:0000313" key="4">
    <source>
        <dbReference type="Proteomes" id="UP000189981"/>
    </source>
</evidence>
<dbReference type="Pfam" id="PF00753">
    <property type="entry name" value="Lactamase_B"/>
    <property type="match status" value="1"/>
</dbReference>
<dbReference type="SUPFAM" id="SSF56281">
    <property type="entry name" value="Metallo-hydrolase/oxidoreductase"/>
    <property type="match status" value="1"/>
</dbReference>
<dbReference type="CDD" id="cd16282">
    <property type="entry name" value="metallo-hydrolase-like_MBL-fold"/>
    <property type="match status" value="1"/>
</dbReference>
<dbReference type="InterPro" id="IPR001279">
    <property type="entry name" value="Metallo-B-lactamas"/>
</dbReference>
<feature type="domain" description="Metallo-beta-lactamase" evidence="2">
    <location>
        <begin position="51"/>
        <end position="227"/>
    </location>
</feature>